<accession>A0AAE0KEK8</accession>
<evidence type="ECO:0000313" key="4">
    <source>
        <dbReference type="Proteomes" id="UP001285441"/>
    </source>
</evidence>
<feature type="transmembrane region" description="Helical" evidence="1">
    <location>
        <begin position="83"/>
        <end position="101"/>
    </location>
</feature>
<organism evidence="3 4">
    <name type="scientific">Podospora didyma</name>
    <dbReference type="NCBI Taxonomy" id="330526"/>
    <lineage>
        <taxon>Eukaryota</taxon>
        <taxon>Fungi</taxon>
        <taxon>Dikarya</taxon>
        <taxon>Ascomycota</taxon>
        <taxon>Pezizomycotina</taxon>
        <taxon>Sordariomycetes</taxon>
        <taxon>Sordariomycetidae</taxon>
        <taxon>Sordariales</taxon>
        <taxon>Podosporaceae</taxon>
        <taxon>Podospora</taxon>
    </lineage>
</organism>
<feature type="transmembrane region" description="Helical" evidence="1">
    <location>
        <begin position="53"/>
        <end position="71"/>
    </location>
</feature>
<keyword evidence="1" id="KW-1133">Transmembrane helix</keyword>
<sequence length="308" mass="33523">MASFRPSRWHFNIDKHINPILPASVLPQIPYPVAHFLGHRSPPPQRPVGNLTVIFWAFIGIFSSLTIIGTVSARVPSFKSHNVPQIIGSFGAAAVLDFYAIESPLAQPRNTILGQLISSFVGISIGKLFALSPHFESIRWLGAALSCATATAAMGLTGTVHPPAGATALMAVMNDDVMQLGWFLIPAVELGVGLMLTMALMINNIQRRFPFYWWSPEETGGFWHRRRQESKTIEALGASINSILSDNDTAITGAASSSIFRDTDSSALEKGGGGDRRLVITRDAVHIPNDMYVTAEEKTLLETLCQRL</sequence>
<feature type="domain" description="HPP transmembrane region" evidence="2">
    <location>
        <begin position="48"/>
        <end position="210"/>
    </location>
</feature>
<protein>
    <submittedName>
        <fullName evidence="3">HPP family-domain-containing protein</fullName>
    </submittedName>
</protein>
<dbReference type="InterPro" id="IPR058581">
    <property type="entry name" value="TM_HPP"/>
</dbReference>
<feature type="transmembrane region" description="Helical" evidence="1">
    <location>
        <begin position="113"/>
        <end position="131"/>
    </location>
</feature>
<keyword evidence="1" id="KW-0472">Membrane</keyword>
<feature type="transmembrane region" description="Helical" evidence="1">
    <location>
        <begin position="180"/>
        <end position="202"/>
    </location>
</feature>
<dbReference type="PANTHER" id="PTHR33741:SF5">
    <property type="entry name" value="TRANSMEMBRANE PROTEIN DDB_G0269096-RELATED"/>
    <property type="match status" value="1"/>
</dbReference>
<dbReference type="EMBL" id="JAULSW010000007">
    <property type="protein sequence ID" value="KAK3374737.1"/>
    <property type="molecule type" value="Genomic_DNA"/>
</dbReference>
<dbReference type="Proteomes" id="UP001285441">
    <property type="component" value="Unassembled WGS sequence"/>
</dbReference>
<dbReference type="InterPro" id="IPR007065">
    <property type="entry name" value="HPP"/>
</dbReference>
<evidence type="ECO:0000259" key="2">
    <source>
        <dbReference type="Pfam" id="PF04982"/>
    </source>
</evidence>
<proteinExistence type="predicted"/>
<dbReference type="Pfam" id="PF04982">
    <property type="entry name" value="TM_HPP"/>
    <property type="match status" value="1"/>
</dbReference>
<keyword evidence="4" id="KW-1185">Reference proteome</keyword>
<evidence type="ECO:0000256" key="1">
    <source>
        <dbReference type="SAM" id="Phobius"/>
    </source>
</evidence>
<gene>
    <name evidence="3" type="ORF">B0H63DRAFT_418928</name>
</gene>
<reference evidence="3" key="2">
    <citation type="submission" date="2023-06" db="EMBL/GenBank/DDBJ databases">
        <authorList>
            <consortium name="Lawrence Berkeley National Laboratory"/>
            <person name="Haridas S."/>
            <person name="Hensen N."/>
            <person name="Bonometti L."/>
            <person name="Westerberg I."/>
            <person name="Brannstrom I.O."/>
            <person name="Guillou S."/>
            <person name="Cros-Aarteil S."/>
            <person name="Calhoun S."/>
            <person name="Kuo A."/>
            <person name="Mondo S."/>
            <person name="Pangilinan J."/>
            <person name="Riley R."/>
            <person name="LaButti K."/>
            <person name="Andreopoulos B."/>
            <person name="Lipzen A."/>
            <person name="Chen C."/>
            <person name="Yanf M."/>
            <person name="Daum C."/>
            <person name="Ng V."/>
            <person name="Clum A."/>
            <person name="Steindorff A."/>
            <person name="Ohm R."/>
            <person name="Martin F."/>
            <person name="Silar P."/>
            <person name="Natvig D."/>
            <person name="Lalanne C."/>
            <person name="Gautier V."/>
            <person name="Ament-velasquez S.L."/>
            <person name="Kruys A."/>
            <person name="Hutchinson M.I."/>
            <person name="Powell A.J."/>
            <person name="Barry K."/>
            <person name="Miller A.N."/>
            <person name="Grigoriev I.V."/>
            <person name="Debuchy R."/>
            <person name="Gladieux P."/>
            <person name="Thoren M.H."/>
            <person name="Johannesson H."/>
        </authorList>
    </citation>
    <scope>NUCLEOTIDE SEQUENCE</scope>
    <source>
        <strain evidence="3">CBS 232.78</strain>
    </source>
</reference>
<feature type="transmembrane region" description="Helical" evidence="1">
    <location>
        <begin position="138"/>
        <end position="160"/>
    </location>
</feature>
<evidence type="ECO:0000313" key="3">
    <source>
        <dbReference type="EMBL" id="KAK3374737.1"/>
    </source>
</evidence>
<dbReference type="AlphaFoldDB" id="A0AAE0KEK8"/>
<comment type="caution">
    <text evidence="3">The sequence shown here is derived from an EMBL/GenBank/DDBJ whole genome shotgun (WGS) entry which is preliminary data.</text>
</comment>
<reference evidence="3" key="1">
    <citation type="journal article" date="2023" name="Mol. Phylogenet. Evol.">
        <title>Genome-scale phylogeny and comparative genomics of the fungal order Sordariales.</title>
        <authorList>
            <person name="Hensen N."/>
            <person name="Bonometti L."/>
            <person name="Westerberg I."/>
            <person name="Brannstrom I.O."/>
            <person name="Guillou S."/>
            <person name="Cros-Aarteil S."/>
            <person name="Calhoun S."/>
            <person name="Haridas S."/>
            <person name="Kuo A."/>
            <person name="Mondo S."/>
            <person name="Pangilinan J."/>
            <person name="Riley R."/>
            <person name="LaButti K."/>
            <person name="Andreopoulos B."/>
            <person name="Lipzen A."/>
            <person name="Chen C."/>
            <person name="Yan M."/>
            <person name="Daum C."/>
            <person name="Ng V."/>
            <person name="Clum A."/>
            <person name="Steindorff A."/>
            <person name="Ohm R.A."/>
            <person name="Martin F."/>
            <person name="Silar P."/>
            <person name="Natvig D.O."/>
            <person name="Lalanne C."/>
            <person name="Gautier V."/>
            <person name="Ament-Velasquez S.L."/>
            <person name="Kruys A."/>
            <person name="Hutchinson M.I."/>
            <person name="Powell A.J."/>
            <person name="Barry K."/>
            <person name="Miller A.N."/>
            <person name="Grigoriev I.V."/>
            <person name="Debuchy R."/>
            <person name="Gladieux P."/>
            <person name="Hiltunen Thoren M."/>
            <person name="Johannesson H."/>
        </authorList>
    </citation>
    <scope>NUCLEOTIDE SEQUENCE</scope>
    <source>
        <strain evidence="3">CBS 232.78</strain>
    </source>
</reference>
<dbReference type="PANTHER" id="PTHR33741">
    <property type="entry name" value="TRANSMEMBRANE PROTEIN DDB_G0269096-RELATED"/>
    <property type="match status" value="1"/>
</dbReference>
<keyword evidence="1" id="KW-0812">Transmembrane</keyword>
<name>A0AAE0KEK8_9PEZI</name>